<sequence length="288" mass="32776">MEIFKKAQTVRLMSHHDKYLSADRKDESVFQCRDGSTKAAKWTVEFVEGAHFVLRLKSCYGRYLTATDEQYLLGVTGRKVIQTVPKKLDSKIEWEPVREGNLVKLKTRYGNFLRANSGIPPWRNSITHDIPHRHQDWILWQVEILEVRPDSPEKIPRSDDADDDFSNFRLASPSLSQHSRGQSVDGSEGRVIYYYVADDKGNVEDNGVEWPCFHFKGNGLEELSEKLEEETGLEDVIVCMRNPLNGKVIPLRLALPPNNSTMHVVVLPSSSKAARVFLPENSLSPSHC</sequence>
<reference evidence="4" key="1">
    <citation type="submission" date="2022-07" db="EMBL/GenBank/DDBJ databases">
        <authorList>
            <person name="Macas J."/>
            <person name="Novak P."/>
            <person name="Neumann P."/>
        </authorList>
    </citation>
    <scope>NUCLEOTIDE SEQUENCE</scope>
</reference>
<dbReference type="PANTHER" id="PTHR31205">
    <property type="entry name" value="ACTIN CROSS-LINKING PROTEIN (DUF569)"/>
    <property type="match status" value="1"/>
</dbReference>
<dbReference type="InterPro" id="IPR054726">
    <property type="entry name" value="Ubiq_DUF569-assoc"/>
</dbReference>
<dbReference type="PANTHER" id="PTHR31205:SF89">
    <property type="entry name" value="DUF569 DOMAIN-CONTAINING PROTEIN"/>
    <property type="match status" value="1"/>
</dbReference>
<evidence type="ECO:0000259" key="3">
    <source>
        <dbReference type="Pfam" id="PF22932"/>
    </source>
</evidence>
<dbReference type="InterPro" id="IPR008999">
    <property type="entry name" value="Actin-crosslinking"/>
</dbReference>
<keyword evidence="5" id="KW-1185">Reference proteome</keyword>
<dbReference type="Pfam" id="PF04601">
    <property type="entry name" value="DUF569"/>
    <property type="match status" value="1"/>
</dbReference>
<feature type="compositionally biased region" description="Polar residues" evidence="1">
    <location>
        <begin position="173"/>
        <end position="184"/>
    </location>
</feature>
<dbReference type="AlphaFoldDB" id="A0AAV0CXS2"/>
<evidence type="ECO:0000313" key="5">
    <source>
        <dbReference type="Proteomes" id="UP001152523"/>
    </source>
</evidence>
<gene>
    <name evidence="4" type="ORF">CEPIT_LOCUS10330</name>
</gene>
<proteinExistence type="predicted"/>
<dbReference type="FunFam" id="2.80.10.50:FF:000067">
    <property type="entry name" value="BnaC05g19630D protein"/>
    <property type="match status" value="1"/>
</dbReference>
<dbReference type="InterPro" id="IPR007679">
    <property type="entry name" value="DUF569"/>
</dbReference>
<dbReference type="Pfam" id="PF22932">
    <property type="entry name" value="Ubiq_DUF_assoc"/>
    <property type="match status" value="1"/>
</dbReference>
<feature type="domain" description="DUF569" evidence="2">
    <location>
        <begin position="1"/>
        <end position="140"/>
    </location>
</feature>
<dbReference type="Gene3D" id="2.80.10.50">
    <property type="match status" value="1"/>
</dbReference>
<dbReference type="Proteomes" id="UP001152523">
    <property type="component" value="Unassembled WGS sequence"/>
</dbReference>
<dbReference type="CDD" id="cd23340">
    <property type="entry name" value="beta-trefoil_FSCN_ACP-like"/>
    <property type="match status" value="1"/>
</dbReference>
<dbReference type="SUPFAM" id="SSF50405">
    <property type="entry name" value="Actin-crosslinking proteins"/>
    <property type="match status" value="1"/>
</dbReference>
<evidence type="ECO:0000256" key="1">
    <source>
        <dbReference type="SAM" id="MobiDB-lite"/>
    </source>
</evidence>
<dbReference type="EMBL" id="CAMAPF010000059">
    <property type="protein sequence ID" value="CAH9088061.1"/>
    <property type="molecule type" value="Genomic_DNA"/>
</dbReference>
<protein>
    <recommendedName>
        <fullName evidence="6">DUF569 domain-containing protein</fullName>
    </recommendedName>
</protein>
<accession>A0AAV0CXS2</accession>
<organism evidence="4 5">
    <name type="scientific">Cuscuta epithymum</name>
    <dbReference type="NCBI Taxonomy" id="186058"/>
    <lineage>
        <taxon>Eukaryota</taxon>
        <taxon>Viridiplantae</taxon>
        <taxon>Streptophyta</taxon>
        <taxon>Embryophyta</taxon>
        <taxon>Tracheophyta</taxon>
        <taxon>Spermatophyta</taxon>
        <taxon>Magnoliopsida</taxon>
        <taxon>eudicotyledons</taxon>
        <taxon>Gunneridae</taxon>
        <taxon>Pentapetalae</taxon>
        <taxon>asterids</taxon>
        <taxon>lamiids</taxon>
        <taxon>Solanales</taxon>
        <taxon>Convolvulaceae</taxon>
        <taxon>Cuscuteae</taxon>
        <taxon>Cuscuta</taxon>
        <taxon>Cuscuta subgen. Cuscuta</taxon>
    </lineage>
</organism>
<feature type="region of interest" description="Disordered" evidence="1">
    <location>
        <begin position="151"/>
        <end position="184"/>
    </location>
</feature>
<evidence type="ECO:0008006" key="6">
    <source>
        <dbReference type="Google" id="ProtNLM"/>
    </source>
</evidence>
<evidence type="ECO:0000313" key="4">
    <source>
        <dbReference type="EMBL" id="CAH9088061.1"/>
    </source>
</evidence>
<comment type="caution">
    <text evidence="4">The sequence shown here is derived from an EMBL/GenBank/DDBJ whole genome shotgun (WGS) entry which is preliminary data.</text>
</comment>
<evidence type="ECO:0000259" key="2">
    <source>
        <dbReference type="Pfam" id="PF04601"/>
    </source>
</evidence>
<feature type="domain" description="DUF569" evidence="3">
    <location>
        <begin position="189"/>
        <end position="267"/>
    </location>
</feature>
<name>A0AAV0CXS2_9ASTE</name>